<dbReference type="RefSeq" id="WP_106989059.1">
    <property type="nucleotide sequence ID" value="NZ_KZ679084.1"/>
</dbReference>
<dbReference type="Gene3D" id="1.10.10.60">
    <property type="entry name" value="Homeodomain-like"/>
    <property type="match status" value="1"/>
</dbReference>
<dbReference type="InterPro" id="IPR006118">
    <property type="entry name" value="Recombinase_CS"/>
</dbReference>
<keyword evidence="4" id="KW-0238">DNA-binding</keyword>
<proteinExistence type="inferred from homology"/>
<evidence type="ECO:0000256" key="3">
    <source>
        <dbReference type="ARBA" id="ARBA00023100"/>
    </source>
</evidence>
<dbReference type="AlphaFoldDB" id="A0A2P6MCI8"/>
<dbReference type="GO" id="GO:0000150">
    <property type="term" value="F:DNA strand exchange activity"/>
    <property type="evidence" value="ECO:0007669"/>
    <property type="project" value="UniProtKB-KW"/>
</dbReference>
<gene>
    <name evidence="9" type="ORF">C6N40_00570</name>
</gene>
<evidence type="ECO:0000256" key="6">
    <source>
        <dbReference type="PIRSR" id="PIRSR606118-50"/>
    </source>
</evidence>
<reference evidence="9 10" key="1">
    <citation type="submission" date="2018-03" db="EMBL/GenBank/DDBJ databases">
        <title>Arenimonas caeni sp. nov., isolated from activated sludge.</title>
        <authorList>
            <person name="Liu H."/>
        </authorList>
    </citation>
    <scope>NUCLEOTIDE SEQUENCE [LARGE SCALE GENOMIC DNA]</scope>
    <source>
        <strain evidence="10">z29</strain>
    </source>
</reference>
<evidence type="ECO:0000256" key="7">
    <source>
        <dbReference type="PROSITE-ProRule" id="PRU10137"/>
    </source>
</evidence>
<evidence type="ECO:0000256" key="4">
    <source>
        <dbReference type="ARBA" id="ARBA00023125"/>
    </source>
</evidence>
<dbReference type="PROSITE" id="PS51736">
    <property type="entry name" value="RECOMBINASES_3"/>
    <property type="match status" value="1"/>
</dbReference>
<dbReference type="PANTHER" id="PTHR30461:SF26">
    <property type="entry name" value="RESOLVASE HOMOLOG YNEB"/>
    <property type="match status" value="1"/>
</dbReference>
<sequence>MSHTVGYARVSSIGQSLDVQLQKLEEAGCTKVFAEKKSGRQYDNRKELQACLNYVREGDVLVISRLDRMARSVLDLAKIADTLQQKGVALRVLDQSIDTTTAEGRLMFSLLGAFAAFEADIRAERQADGIKMALAKGVRFGRREALTAEQKVTIRRLKEDEGFSVGQLQDKYQVGRATIYRALQECPH</sequence>
<dbReference type="InterPro" id="IPR050639">
    <property type="entry name" value="SSR_resolvase"/>
</dbReference>
<dbReference type="InterPro" id="IPR006119">
    <property type="entry name" value="Resolv_N"/>
</dbReference>
<evidence type="ECO:0000313" key="9">
    <source>
        <dbReference type="EMBL" id="PRH83671.1"/>
    </source>
</evidence>
<keyword evidence="10" id="KW-1185">Reference proteome</keyword>
<evidence type="ECO:0000256" key="2">
    <source>
        <dbReference type="ARBA" id="ARBA00022908"/>
    </source>
</evidence>
<protein>
    <submittedName>
        <fullName evidence="9">Resolvase</fullName>
    </submittedName>
</protein>
<dbReference type="Gene3D" id="3.40.50.1390">
    <property type="entry name" value="Resolvase, N-terminal catalytic domain"/>
    <property type="match status" value="1"/>
</dbReference>
<dbReference type="SUPFAM" id="SSF53041">
    <property type="entry name" value="Resolvase-like"/>
    <property type="match status" value="1"/>
</dbReference>
<evidence type="ECO:0000313" key="10">
    <source>
        <dbReference type="Proteomes" id="UP000241736"/>
    </source>
</evidence>
<dbReference type="FunFam" id="3.40.50.1390:FF:000001">
    <property type="entry name" value="DNA recombinase"/>
    <property type="match status" value="1"/>
</dbReference>
<evidence type="ECO:0000259" key="8">
    <source>
        <dbReference type="PROSITE" id="PS51736"/>
    </source>
</evidence>
<keyword evidence="2" id="KW-0229">DNA integration</keyword>
<feature type="domain" description="Resolvase/invertase-type recombinase catalytic" evidence="8">
    <location>
        <begin position="3"/>
        <end position="137"/>
    </location>
</feature>
<comment type="caution">
    <text evidence="9">The sequence shown here is derived from an EMBL/GenBank/DDBJ whole genome shotgun (WGS) entry which is preliminary data.</text>
</comment>
<dbReference type="PANTHER" id="PTHR30461">
    <property type="entry name" value="DNA-INVERTASE FROM LAMBDOID PROPHAGE"/>
    <property type="match status" value="1"/>
</dbReference>
<evidence type="ECO:0000256" key="5">
    <source>
        <dbReference type="ARBA" id="ARBA00023172"/>
    </source>
</evidence>
<evidence type="ECO:0000256" key="1">
    <source>
        <dbReference type="ARBA" id="ARBA00009913"/>
    </source>
</evidence>
<dbReference type="CDD" id="cd03768">
    <property type="entry name" value="SR_ResInv"/>
    <property type="match status" value="1"/>
</dbReference>
<keyword evidence="3" id="KW-0230">DNA invertase</keyword>
<dbReference type="SMART" id="SM00857">
    <property type="entry name" value="Resolvase"/>
    <property type="match status" value="1"/>
</dbReference>
<dbReference type="GO" id="GO:0015074">
    <property type="term" value="P:DNA integration"/>
    <property type="evidence" value="ECO:0007669"/>
    <property type="project" value="UniProtKB-KW"/>
</dbReference>
<dbReference type="InterPro" id="IPR036162">
    <property type="entry name" value="Resolvase-like_N_sf"/>
</dbReference>
<dbReference type="PROSITE" id="PS00397">
    <property type="entry name" value="RECOMBINASES_1"/>
    <property type="match status" value="1"/>
</dbReference>
<dbReference type="PROSITE" id="PS00398">
    <property type="entry name" value="RECOMBINASES_2"/>
    <property type="match status" value="1"/>
</dbReference>
<accession>A0A2P6MCI8</accession>
<organism evidence="9 10">
    <name type="scientific">Arenimonas caeni</name>
    <dbReference type="NCBI Taxonomy" id="2058085"/>
    <lineage>
        <taxon>Bacteria</taxon>
        <taxon>Pseudomonadati</taxon>
        <taxon>Pseudomonadota</taxon>
        <taxon>Gammaproteobacteria</taxon>
        <taxon>Lysobacterales</taxon>
        <taxon>Lysobacteraceae</taxon>
        <taxon>Arenimonas</taxon>
    </lineage>
</organism>
<dbReference type="GO" id="GO:0003677">
    <property type="term" value="F:DNA binding"/>
    <property type="evidence" value="ECO:0007669"/>
    <property type="project" value="UniProtKB-KW"/>
</dbReference>
<name>A0A2P6MCI8_9GAMM</name>
<dbReference type="OrthoDB" id="9797501at2"/>
<dbReference type="Pfam" id="PF00239">
    <property type="entry name" value="Resolvase"/>
    <property type="match status" value="1"/>
</dbReference>
<dbReference type="Proteomes" id="UP000241736">
    <property type="component" value="Unassembled WGS sequence"/>
</dbReference>
<dbReference type="EMBL" id="PVLF01000001">
    <property type="protein sequence ID" value="PRH83671.1"/>
    <property type="molecule type" value="Genomic_DNA"/>
</dbReference>
<keyword evidence="5" id="KW-0233">DNA recombination</keyword>
<feature type="active site" description="O-(5'-phospho-DNA)-serine intermediate" evidence="6 7">
    <location>
        <position position="11"/>
    </location>
</feature>
<comment type="similarity">
    <text evidence="1">Belongs to the site-specific recombinase resolvase family.</text>
</comment>